<dbReference type="OrthoDB" id="5398417at2"/>
<dbReference type="RefSeq" id="WP_111952617.1">
    <property type="nucleotide sequence ID" value="NZ_CP036313.1"/>
</dbReference>
<gene>
    <name evidence="3" type="ORF">DO021_00570</name>
    <name evidence="2" type="ORF">EYB58_08585</name>
</gene>
<dbReference type="Proteomes" id="UP000293902">
    <property type="component" value="Chromosome"/>
</dbReference>
<dbReference type="Proteomes" id="UP000248798">
    <property type="component" value="Unassembled WGS sequence"/>
</dbReference>
<name>A0A328FKF6_9BACT</name>
<accession>A0A328FKF6</accession>
<dbReference type="EMBL" id="QLNI01000001">
    <property type="protein sequence ID" value="RAM03952.1"/>
    <property type="molecule type" value="Genomic_DNA"/>
</dbReference>
<organism evidence="3 4">
    <name type="scientific">Desulfobacter hydrogenophilus</name>
    <dbReference type="NCBI Taxonomy" id="2291"/>
    <lineage>
        <taxon>Bacteria</taxon>
        <taxon>Pseudomonadati</taxon>
        <taxon>Thermodesulfobacteriota</taxon>
        <taxon>Desulfobacteria</taxon>
        <taxon>Desulfobacterales</taxon>
        <taxon>Desulfobacteraceae</taxon>
        <taxon>Desulfobacter</taxon>
    </lineage>
</organism>
<reference evidence="3 4" key="1">
    <citation type="submission" date="2018-06" db="EMBL/GenBank/DDBJ databases">
        <title>Complete Genome Sequence of Desulfobacter hydrogenophilus (DSM3380).</title>
        <authorList>
            <person name="Marietou A."/>
            <person name="Schreiber L."/>
            <person name="Marshall I."/>
            <person name="Jorgensen B."/>
        </authorList>
    </citation>
    <scope>NUCLEOTIDE SEQUENCE [LARGE SCALE GENOMIC DNA]</scope>
    <source>
        <strain evidence="3 4">DSM 3380</strain>
    </source>
</reference>
<feature type="compositionally biased region" description="Basic and acidic residues" evidence="1">
    <location>
        <begin position="98"/>
        <end position="107"/>
    </location>
</feature>
<feature type="region of interest" description="Disordered" evidence="1">
    <location>
        <begin position="80"/>
        <end position="128"/>
    </location>
</feature>
<dbReference type="EMBL" id="CP036313">
    <property type="protein sequence ID" value="QBH12968.1"/>
    <property type="molecule type" value="Genomic_DNA"/>
</dbReference>
<evidence type="ECO:0000256" key="1">
    <source>
        <dbReference type="SAM" id="MobiDB-lite"/>
    </source>
</evidence>
<sequence>MAEIKDIVLIYMEDAPVSFARIEDIVPDHKKDWYQIRLLMLQIPLQVVTWILKADYINGDVFSMNGKSMRLEKVVAPVVANEHNDAPETPPENGNDSESLKSDDSSEKNQGNIISFSKRKNHKNGQES</sequence>
<evidence type="ECO:0000313" key="5">
    <source>
        <dbReference type="Proteomes" id="UP000293902"/>
    </source>
</evidence>
<evidence type="ECO:0000313" key="3">
    <source>
        <dbReference type="EMBL" id="RAM03952.1"/>
    </source>
</evidence>
<reference evidence="2 5" key="2">
    <citation type="submission" date="2019-02" db="EMBL/GenBank/DDBJ databases">
        <title>Complete genome sequence of Desulfobacter hydrogenophilus AcRS1.</title>
        <authorList>
            <person name="Marietou A."/>
            <person name="Lund M.B."/>
            <person name="Marshall I.P.G."/>
            <person name="Schreiber L."/>
            <person name="Jorgensen B."/>
        </authorList>
    </citation>
    <scope>NUCLEOTIDE SEQUENCE [LARGE SCALE GENOMIC DNA]</scope>
    <source>
        <strain evidence="2 5">AcRS1</strain>
    </source>
</reference>
<proteinExistence type="predicted"/>
<dbReference type="AlphaFoldDB" id="A0A328FKF6"/>
<protein>
    <submittedName>
        <fullName evidence="3">Uncharacterized protein</fullName>
    </submittedName>
</protein>
<keyword evidence="5" id="KW-1185">Reference proteome</keyword>
<evidence type="ECO:0000313" key="4">
    <source>
        <dbReference type="Proteomes" id="UP000248798"/>
    </source>
</evidence>
<evidence type="ECO:0000313" key="2">
    <source>
        <dbReference type="EMBL" id="QBH12968.1"/>
    </source>
</evidence>
<feature type="compositionally biased region" description="Basic residues" evidence="1">
    <location>
        <begin position="117"/>
        <end position="128"/>
    </location>
</feature>